<evidence type="ECO:0000313" key="3">
    <source>
        <dbReference type="Proteomes" id="UP001337655"/>
    </source>
</evidence>
<dbReference type="Proteomes" id="UP001337655">
    <property type="component" value="Unassembled WGS sequence"/>
</dbReference>
<dbReference type="RefSeq" id="XP_064655101.1">
    <property type="nucleotide sequence ID" value="XM_064806796.1"/>
</dbReference>
<proteinExistence type="predicted"/>
<reference evidence="2 3" key="1">
    <citation type="submission" date="2023-08" db="EMBL/GenBank/DDBJ databases">
        <title>Black Yeasts Isolated from many extreme environments.</title>
        <authorList>
            <person name="Coleine C."/>
            <person name="Stajich J.E."/>
            <person name="Selbmann L."/>
        </authorList>
    </citation>
    <scope>NUCLEOTIDE SEQUENCE [LARGE SCALE GENOMIC DNA]</scope>
    <source>
        <strain evidence="2 3">CCFEE 5935</strain>
    </source>
</reference>
<gene>
    <name evidence="2" type="ORF">LTR77_009569</name>
</gene>
<sequence>MATLTTQPSALTTPPQSPHPWQAYLARPPVIWAHVRPEYDVQSEGVRLKGWQVGMMKPHRLTYWYGSEYRLSFVTKPLQPGQLEVDLYKRNLGLNMDAEGNLIPVDQKEVPWRLFLGFEYRGHEQRYIHITFFTHPRTW</sequence>
<comment type="caution">
    <text evidence="2">The sequence shown here is derived from an EMBL/GenBank/DDBJ whole genome shotgun (WGS) entry which is preliminary data.</text>
</comment>
<evidence type="ECO:0000313" key="2">
    <source>
        <dbReference type="EMBL" id="KAK5164905.1"/>
    </source>
</evidence>
<feature type="compositionally biased region" description="Polar residues" evidence="1">
    <location>
        <begin position="1"/>
        <end position="14"/>
    </location>
</feature>
<accession>A0AAV9P246</accession>
<keyword evidence="3" id="KW-1185">Reference proteome</keyword>
<evidence type="ECO:0000256" key="1">
    <source>
        <dbReference type="SAM" id="MobiDB-lite"/>
    </source>
</evidence>
<organism evidence="2 3">
    <name type="scientific">Saxophila tyrrhenica</name>
    <dbReference type="NCBI Taxonomy" id="1690608"/>
    <lineage>
        <taxon>Eukaryota</taxon>
        <taxon>Fungi</taxon>
        <taxon>Dikarya</taxon>
        <taxon>Ascomycota</taxon>
        <taxon>Pezizomycotina</taxon>
        <taxon>Dothideomycetes</taxon>
        <taxon>Dothideomycetidae</taxon>
        <taxon>Mycosphaerellales</taxon>
        <taxon>Extremaceae</taxon>
        <taxon>Saxophila</taxon>
    </lineage>
</organism>
<dbReference type="AlphaFoldDB" id="A0AAV9P246"/>
<dbReference type="EMBL" id="JAVRRT010000018">
    <property type="protein sequence ID" value="KAK5164905.1"/>
    <property type="molecule type" value="Genomic_DNA"/>
</dbReference>
<dbReference type="GeneID" id="89930900"/>
<name>A0AAV9P246_9PEZI</name>
<protein>
    <submittedName>
        <fullName evidence="2">Uncharacterized protein</fullName>
    </submittedName>
</protein>
<feature type="region of interest" description="Disordered" evidence="1">
    <location>
        <begin position="1"/>
        <end position="20"/>
    </location>
</feature>